<dbReference type="AlphaFoldDB" id="A0A1G7TRA7"/>
<name>A0A1G7TRA7_9RHOB</name>
<evidence type="ECO:0000313" key="2">
    <source>
        <dbReference type="Proteomes" id="UP000182284"/>
    </source>
</evidence>
<gene>
    <name evidence="1" type="ORF">SAMN04488117_11842</name>
</gene>
<protein>
    <submittedName>
        <fullName evidence="1">Uncharacterized protein</fullName>
    </submittedName>
</protein>
<dbReference type="Proteomes" id="UP000182284">
    <property type="component" value="Unassembled WGS sequence"/>
</dbReference>
<accession>A0A1G7TRA7</accession>
<sequence length="82" mass="9386">MRARQPFRYDGQVGQNRLLLKYLDHFLLQNNSSNFARSTDMIVFTLRKISKCIGSLFQSRIIHLSGHCLTSRDCGQAVVLIS</sequence>
<proteinExistence type="predicted"/>
<organism evidence="1 2">
    <name type="scientific">Celeribacter baekdonensis</name>
    <dbReference type="NCBI Taxonomy" id="875171"/>
    <lineage>
        <taxon>Bacteria</taxon>
        <taxon>Pseudomonadati</taxon>
        <taxon>Pseudomonadota</taxon>
        <taxon>Alphaproteobacteria</taxon>
        <taxon>Rhodobacterales</taxon>
        <taxon>Roseobacteraceae</taxon>
        <taxon>Celeribacter</taxon>
    </lineage>
</organism>
<evidence type="ECO:0000313" key="1">
    <source>
        <dbReference type="EMBL" id="SDG37808.1"/>
    </source>
</evidence>
<reference evidence="1 2" key="1">
    <citation type="submission" date="2016-10" db="EMBL/GenBank/DDBJ databases">
        <authorList>
            <person name="de Groot N.N."/>
        </authorList>
    </citation>
    <scope>NUCLEOTIDE SEQUENCE [LARGE SCALE GENOMIC DNA]</scope>
    <source>
        <strain evidence="1 2">DSM 27375</strain>
    </source>
</reference>
<dbReference type="EMBL" id="FNBL01000018">
    <property type="protein sequence ID" value="SDG37808.1"/>
    <property type="molecule type" value="Genomic_DNA"/>
</dbReference>